<accession>A0A6A3CSQ9</accession>
<evidence type="ECO:0000256" key="1">
    <source>
        <dbReference type="ARBA" id="ARBA00004240"/>
    </source>
</evidence>
<dbReference type="InterPro" id="IPR036026">
    <property type="entry name" value="Seven-hairpin_glycosidases"/>
</dbReference>
<keyword evidence="6" id="KW-1185">Reference proteome</keyword>
<keyword evidence="4" id="KW-0325">Glycoprotein</keyword>
<dbReference type="GO" id="GO:0004571">
    <property type="term" value="F:mannosyl-oligosaccharide 1,2-alpha-mannosidase activity"/>
    <property type="evidence" value="ECO:0007669"/>
    <property type="project" value="InterPro"/>
</dbReference>
<dbReference type="Gene3D" id="1.50.10.10">
    <property type="match status" value="1"/>
</dbReference>
<protein>
    <submittedName>
        <fullName evidence="5">Detected protein of confused Function</fullName>
    </submittedName>
</protein>
<dbReference type="Pfam" id="PF01532">
    <property type="entry name" value="Glyco_hydro_47"/>
    <property type="match status" value="2"/>
</dbReference>
<dbReference type="SUPFAM" id="SSF48225">
    <property type="entry name" value="Seven-hairpin glycosidases"/>
    <property type="match status" value="1"/>
</dbReference>
<comment type="subcellular location">
    <subcellularLocation>
        <location evidence="1">Endoplasmic reticulum</location>
    </subcellularLocation>
</comment>
<dbReference type="GO" id="GO:0005975">
    <property type="term" value="P:carbohydrate metabolic process"/>
    <property type="evidence" value="ECO:0007669"/>
    <property type="project" value="InterPro"/>
</dbReference>
<keyword evidence="3" id="KW-0256">Endoplasmic reticulum</keyword>
<dbReference type="GO" id="GO:0016020">
    <property type="term" value="C:membrane"/>
    <property type="evidence" value="ECO:0007669"/>
    <property type="project" value="InterPro"/>
</dbReference>
<organism evidence="5 6">
    <name type="scientific">Hibiscus syriacus</name>
    <name type="common">Rose of Sharon</name>
    <dbReference type="NCBI Taxonomy" id="106335"/>
    <lineage>
        <taxon>Eukaryota</taxon>
        <taxon>Viridiplantae</taxon>
        <taxon>Streptophyta</taxon>
        <taxon>Embryophyta</taxon>
        <taxon>Tracheophyta</taxon>
        <taxon>Spermatophyta</taxon>
        <taxon>Magnoliopsida</taxon>
        <taxon>eudicotyledons</taxon>
        <taxon>Gunneridae</taxon>
        <taxon>Pentapetalae</taxon>
        <taxon>rosids</taxon>
        <taxon>malvids</taxon>
        <taxon>Malvales</taxon>
        <taxon>Malvaceae</taxon>
        <taxon>Malvoideae</taxon>
        <taxon>Hibiscus</taxon>
    </lineage>
</organism>
<comment type="similarity">
    <text evidence="2">Belongs to the glycosyl hydrolase 47 family.</text>
</comment>
<dbReference type="InterPro" id="IPR044674">
    <property type="entry name" value="EDEM1/2/3"/>
</dbReference>
<dbReference type="Proteomes" id="UP000436088">
    <property type="component" value="Unassembled WGS sequence"/>
</dbReference>
<dbReference type="InterPro" id="IPR012341">
    <property type="entry name" value="6hp_glycosidase-like_sf"/>
</dbReference>
<evidence type="ECO:0000313" key="6">
    <source>
        <dbReference type="Proteomes" id="UP000436088"/>
    </source>
</evidence>
<evidence type="ECO:0000313" key="5">
    <source>
        <dbReference type="EMBL" id="KAE8731514.1"/>
    </source>
</evidence>
<evidence type="ECO:0000256" key="2">
    <source>
        <dbReference type="ARBA" id="ARBA00007658"/>
    </source>
</evidence>
<proteinExistence type="inferred from homology"/>
<dbReference type="GO" id="GO:0005509">
    <property type="term" value="F:calcium ion binding"/>
    <property type="evidence" value="ECO:0007669"/>
    <property type="project" value="InterPro"/>
</dbReference>
<dbReference type="GO" id="GO:1904380">
    <property type="term" value="P:endoplasmic reticulum mannose trimming"/>
    <property type="evidence" value="ECO:0007669"/>
    <property type="project" value="InterPro"/>
</dbReference>
<evidence type="ECO:0000256" key="4">
    <source>
        <dbReference type="ARBA" id="ARBA00023180"/>
    </source>
</evidence>
<dbReference type="EMBL" id="VEPZ02000194">
    <property type="protein sequence ID" value="KAE8731514.1"/>
    <property type="molecule type" value="Genomic_DNA"/>
</dbReference>
<reference evidence="5" key="1">
    <citation type="submission" date="2019-09" db="EMBL/GenBank/DDBJ databases">
        <title>Draft genome information of white flower Hibiscus syriacus.</title>
        <authorList>
            <person name="Kim Y.-M."/>
        </authorList>
    </citation>
    <scope>NUCLEOTIDE SEQUENCE [LARGE SCALE GENOMIC DNA]</scope>
    <source>
        <strain evidence="5">YM2019G1</strain>
    </source>
</reference>
<dbReference type="PANTHER" id="PTHR45679">
    <property type="entry name" value="ER DEGRADATION-ENHANCING ALPHA-MANNOSIDASE-LIKE PROTEIN 2"/>
    <property type="match status" value="1"/>
</dbReference>
<gene>
    <name evidence="5" type="ORF">F3Y22_tig00002799pilonHSYRG00003</name>
</gene>
<evidence type="ECO:0000256" key="3">
    <source>
        <dbReference type="ARBA" id="ARBA00022824"/>
    </source>
</evidence>
<dbReference type="InterPro" id="IPR001382">
    <property type="entry name" value="Glyco_hydro_47"/>
</dbReference>
<dbReference type="PANTHER" id="PTHR45679:SF6">
    <property type="entry name" value="ER DEGRADATION-ENHANCING ALPHA-MANNOSIDASE-LIKE PROTEIN 2"/>
    <property type="match status" value="1"/>
</dbReference>
<dbReference type="GO" id="GO:0044322">
    <property type="term" value="C:endoplasmic reticulum quality control compartment"/>
    <property type="evidence" value="ECO:0007669"/>
    <property type="project" value="GOC"/>
</dbReference>
<sequence length="483" mass="54016">MLFSVKRLPIGANLKRIPSVFRRFGEIRRRLGFSDDRPSPVFVSDRSEECSLVSHRTPSGDSPFGGDVCGYDQPSGLFGRRGGGWNVGVAVKASGSSSGGAGTWPLANCGPVSGLIWTDSGLFVTGPDAGIGTSIDSFYEYLLMAYLLFGDDEYLFIFQEAYSSVMYYLYNDPWSIWIRMLLYGHYLTIYRHFGQGFRRYRSCYLNTYCLFSVWKRYGFTPEGFNLAALSVQHGLKSYPLRPELIESIYLDVGRDIIASLQYGARCPCGYCHISDIENHKSEDHMESFFLAETHNIVLFHSNTYLCNLRTCSDEIFVAPFRLGYTYIHRGPLVASDNSNILLQEHCSYFGGYCNRGYLKEESRASDKSADSQETNGSIASEGWVRTALPLDSSSFEASSLSGLIKDLCPGLTLAQKYGISYLALVDTLNEDSSSKQDTVVQSHAIVFVSDQLLISHYLVTVTMLKNQLGRNPRVIHLNREKAS</sequence>
<comment type="caution">
    <text evidence="5">The sequence shown here is derived from an EMBL/GenBank/DDBJ whole genome shotgun (WGS) entry which is preliminary data.</text>
</comment>
<name>A0A6A3CSQ9_HIBSY</name>
<dbReference type="AlphaFoldDB" id="A0A6A3CSQ9"/>